<dbReference type="SMART" id="SM00367">
    <property type="entry name" value="LRR_CC"/>
    <property type="match status" value="2"/>
</dbReference>
<organism evidence="3 4">
    <name type="scientific">Piptocephalis cylindrospora</name>
    <dbReference type="NCBI Taxonomy" id="1907219"/>
    <lineage>
        <taxon>Eukaryota</taxon>
        <taxon>Fungi</taxon>
        <taxon>Fungi incertae sedis</taxon>
        <taxon>Zoopagomycota</taxon>
        <taxon>Zoopagomycotina</taxon>
        <taxon>Zoopagomycetes</taxon>
        <taxon>Zoopagales</taxon>
        <taxon>Piptocephalidaceae</taxon>
        <taxon>Piptocephalis</taxon>
    </lineage>
</organism>
<evidence type="ECO:0000259" key="2">
    <source>
        <dbReference type="Pfam" id="PF25372"/>
    </source>
</evidence>
<name>A0A4P9Y2T0_9FUNG</name>
<dbReference type="InterPro" id="IPR057207">
    <property type="entry name" value="FBXL15_LRR"/>
</dbReference>
<feature type="domain" description="F-box/LRR-repeat protein 15-like leucin rich repeat" evidence="2">
    <location>
        <begin position="28"/>
        <end position="82"/>
    </location>
</feature>
<sequence length="130" mass="14455">MYMGFRFRHILPPSDISDASVSLIVERCRNLRLLNLSNCARLTDSTILAIAEHCLNLKSLTISGCRRITTTSIMRLGSDRIGWVGMSPCPNVSFPEVCKTANWKVINTSEVPQFHLQLMGGQSWDDVGTA</sequence>
<dbReference type="AlphaFoldDB" id="A0A4P9Y2T0"/>
<reference evidence="4" key="1">
    <citation type="journal article" date="2018" name="Nat. Microbiol.">
        <title>Leveraging single-cell genomics to expand the fungal tree of life.</title>
        <authorList>
            <person name="Ahrendt S.R."/>
            <person name="Quandt C.A."/>
            <person name="Ciobanu D."/>
            <person name="Clum A."/>
            <person name="Salamov A."/>
            <person name="Andreopoulos B."/>
            <person name="Cheng J.F."/>
            <person name="Woyke T."/>
            <person name="Pelin A."/>
            <person name="Henrissat B."/>
            <person name="Reynolds N.K."/>
            <person name="Benny G.L."/>
            <person name="Smith M.E."/>
            <person name="James T.Y."/>
            <person name="Grigoriev I.V."/>
        </authorList>
    </citation>
    <scope>NUCLEOTIDE SEQUENCE [LARGE SCALE GENOMIC DNA]</scope>
</reference>
<dbReference type="InterPro" id="IPR032675">
    <property type="entry name" value="LRR_dom_sf"/>
</dbReference>
<evidence type="ECO:0000256" key="1">
    <source>
        <dbReference type="ARBA" id="ARBA00022786"/>
    </source>
</evidence>
<dbReference type="Pfam" id="PF25372">
    <property type="entry name" value="DUF7885"/>
    <property type="match status" value="1"/>
</dbReference>
<keyword evidence="1" id="KW-0833">Ubl conjugation pathway</keyword>
<gene>
    <name evidence="3" type="ORF">BJ684DRAFT_21314</name>
</gene>
<evidence type="ECO:0000313" key="3">
    <source>
        <dbReference type="EMBL" id="RKP12120.1"/>
    </source>
</evidence>
<dbReference type="SUPFAM" id="SSF52047">
    <property type="entry name" value="RNI-like"/>
    <property type="match status" value="1"/>
</dbReference>
<dbReference type="InterPro" id="IPR006553">
    <property type="entry name" value="Leu-rich_rpt_Cys-con_subtyp"/>
</dbReference>
<protein>
    <recommendedName>
        <fullName evidence="2">F-box/LRR-repeat protein 15-like leucin rich repeat domain-containing protein</fullName>
    </recommendedName>
</protein>
<dbReference type="PANTHER" id="PTHR13382">
    <property type="entry name" value="MITOCHONDRIAL ATP SYNTHASE COUPLING FACTOR B"/>
    <property type="match status" value="1"/>
</dbReference>
<dbReference type="GO" id="GO:0005737">
    <property type="term" value="C:cytoplasm"/>
    <property type="evidence" value="ECO:0007669"/>
    <property type="project" value="TreeGrafter"/>
</dbReference>
<dbReference type="Proteomes" id="UP000267251">
    <property type="component" value="Unassembled WGS sequence"/>
</dbReference>
<keyword evidence="4" id="KW-1185">Reference proteome</keyword>
<accession>A0A4P9Y2T0</accession>
<dbReference type="OrthoDB" id="421226at2759"/>
<dbReference type="Gene3D" id="3.80.10.10">
    <property type="entry name" value="Ribonuclease Inhibitor"/>
    <property type="match status" value="1"/>
</dbReference>
<proteinExistence type="predicted"/>
<evidence type="ECO:0000313" key="4">
    <source>
        <dbReference type="Proteomes" id="UP000267251"/>
    </source>
</evidence>
<dbReference type="InterPro" id="IPR050648">
    <property type="entry name" value="F-box_LRR-repeat"/>
</dbReference>
<dbReference type="EMBL" id="KZ988471">
    <property type="protein sequence ID" value="RKP12120.1"/>
    <property type="molecule type" value="Genomic_DNA"/>
</dbReference>